<reference evidence="2 3" key="1">
    <citation type="journal article" date="2016" name="PLoS ONE">
        <title>Complete Genome Sequence and Comparative Genomics of a Novel Myxobacterium Myxococcus hansupus.</title>
        <authorList>
            <person name="Sharma G."/>
            <person name="Narwani T."/>
            <person name="Subramanian S."/>
        </authorList>
    </citation>
    <scope>NUCLEOTIDE SEQUENCE [LARGE SCALE GENOMIC DNA]</scope>
    <source>
        <strain evidence="3">mixupus</strain>
    </source>
</reference>
<dbReference type="KEGG" id="mym:A176_006201"/>
<feature type="compositionally biased region" description="Low complexity" evidence="1">
    <location>
        <begin position="39"/>
        <end position="52"/>
    </location>
</feature>
<dbReference type="OrthoDB" id="5504018at2"/>
<organism evidence="2 3">
    <name type="scientific">Pseudomyxococcus hansupus</name>
    <dbReference type="NCBI Taxonomy" id="1297742"/>
    <lineage>
        <taxon>Bacteria</taxon>
        <taxon>Pseudomonadati</taxon>
        <taxon>Myxococcota</taxon>
        <taxon>Myxococcia</taxon>
        <taxon>Myxococcales</taxon>
        <taxon>Cystobacterineae</taxon>
        <taxon>Myxococcaceae</taxon>
        <taxon>Pseudomyxococcus</taxon>
    </lineage>
</organism>
<evidence type="ECO:0000313" key="2">
    <source>
        <dbReference type="EMBL" id="AKQ69289.1"/>
    </source>
</evidence>
<dbReference type="PATRIC" id="fig|1297742.4.peg.6293"/>
<evidence type="ECO:0000313" key="3">
    <source>
        <dbReference type="Proteomes" id="UP000009026"/>
    </source>
</evidence>
<accession>A0A0H4X2A9</accession>
<gene>
    <name evidence="2" type="ORF">A176_006201</name>
</gene>
<protein>
    <submittedName>
        <fullName evidence="2">Uncharacterized protein</fullName>
    </submittedName>
</protein>
<dbReference type="EMBL" id="CP012109">
    <property type="protein sequence ID" value="AKQ69289.1"/>
    <property type="molecule type" value="Genomic_DNA"/>
</dbReference>
<evidence type="ECO:0000256" key="1">
    <source>
        <dbReference type="SAM" id="MobiDB-lite"/>
    </source>
</evidence>
<keyword evidence="3" id="KW-1185">Reference proteome</keyword>
<dbReference type="STRING" id="1297742.A176_006201"/>
<dbReference type="Proteomes" id="UP000009026">
    <property type="component" value="Chromosome"/>
</dbReference>
<dbReference type="RefSeq" id="WP_002638757.1">
    <property type="nucleotide sequence ID" value="NZ_CP012109.1"/>
</dbReference>
<dbReference type="AlphaFoldDB" id="A0A0H4X2A9"/>
<name>A0A0H4X2A9_9BACT</name>
<sequence length="281" mass="30240">MSRLTDRTGALTRWLGLGGLLLLVLTAVTLPEPPPEPVPASQAEPAPAREPVAPTPTPSPMQDRFPAFPRTTLIPMGRMETNGNPMEMAFFETQSPPGEVMEFYAREFRRQGRRVTHQPDGAGGGVVNYYDEIRGALVSITAIGMGSKPQRTLVFPSIVETPQGMHLHGSAPATLPRPPGAMTVLRVDDRSTGPAANSMTLTEVATGTPTMLAAFYREAFAERGYTPSEARSGTHGVEMLTFQKRGERLSVSLAPVAKDGPPESLVTVVQEWTPPLTESIP</sequence>
<proteinExistence type="predicted"/>
<feature type="region of interest" description="Disordered" evidence="1">
    <location>
        <begin position="33"/>
        <end position="66"/>
    </location>
</feature>